<evidence type="ECO:0000313" key="11">
    <source>
        <dbReference type="Proteomes" id="UP001164746"/>
    </source>
</evidence>
<evidence type="ECO:0000256" key="3">
    <source>
        <dbReference type="ARBA" id="ARBA00022692"/>
    </source>
</evidence>
<feature type="transmembrane region" description="Helical" evidence="8">
    <location>
        <begin position="520"/>
        <end position="542"/>
    </location>
</feature>
<evidence type="ECO:0000256" key="5">
    <source>
        <dbReference type="ARBA" id="ARBA00022989"/>
    </source>
</evidence>
<feature type="compositionally biased region" description="Polar residues" evidence="7">
    <location>
        <begin position="313"/>
        <end position="335"/>
    </location>
</feature>
<keyword evidence="2" id="KW-0597">Phosphoprotein</keyword>
<feature type="domain" description="Proline-rich transmembrane protein 3/4" evidence="9">
    <location>
        <begin position="466"/>
        <end position="764"/>
    </location>
</feature>
<evidence type="ECO:0000256" key="7">
    <source>
        <dbReference type="SAM" id="MobiDB-lite"/>
    </source>
</evidence>
<dbReference type="Proteomes" id="UP001164746">
    <property type="component" value="Chromosome 14"/>
</dbReference>
<accession>A0ABY7FYA6</accession>
<dbReference type="PANTHER" id="PTHR35578">
    <property type="entry name" value="PROLINE-RICH TRANSMEMBRANE PROTEIN 4-RELATED"/>
    <property type="match status" value="1"/>
</dbReference>
<feature type="compositionally biased region" description="Low complexity" evidence="7">
    <location>
        <begin position="337"/>
        <end position="357"/>
    </location>
</feature>
<feature type="region of interest" description="Disordered" evidence="7">
    <location>
        <begin position="1"/>
        <end position="43"/>
    </location>
</feature>
<feature type="region of interest" description="Disordered" evidence="7">
    <location>
        <begin position="960"/>
        <end position="981"/>
    </location>
</feature>
<evidence type="ECO:0000256" key="2">
    <source>
        <dbReference type="ARBA" id="ARBA00022553"/>
    </source>
</evidence>
<evidence type="ECO:0000259" key="9">
    <source>
        <dbReference type="Pfam" id="PF25987"/>
    </source>
</evidence>
<feature type="region of interest" description="Disordered" evidence="7">
    <location>
        <begin position="296"/>
        <end position="458"/>
    </location>
</feature>
<feature type="compositionally biased region" description="Polar residues" evidence="7">
    <location>
        <begin position="379"/>
        <end position="395"/>
    </location>
</feature>
<feature type="region of interest" description="Disordered" evidence="7">
    <location>
        <begin position="870"/>
        <end position="889"/>
    </location>
</feature>
<evidence type="ECO:0000256" key="4">
    <source>
        <dbReference type="ARBA" id="ARBA00022729"/>
    </source>
</evidence>
<dbReference type="EMBL" id="CP111025">
    <property type="protein sequence ID" value="WAR25816.1"/>
    <property type="molecule type" value="Genomic_DNA"/>
</dbReference>
<feature type="transmembrane region" description="Helical" evidence="8">
    <location>
        <begin position="487"/>
        <end position="508"/>
    </location>
</feature>
<feature type="compositionally biased region" description="Low complexity" evidence="7">
    <location>
        <begin position="246"/>
        <end position="271"/>
    </location>
</feature>
<keyword evidence="6 8" id="KW-0472">Membrane</keyword>
<dbReference type="InterPro" id="IPR052836">
    <property type="entry name" value="PRRT_domain-containing"/>
</dbReference>
<evidence type="ECO:0000256" key="8">
    <source>
        <dbReference type="SAM" id="Phobius"/>
    </source>
</evidence>
<feature type="compositionally biased region" description="Basic and acidic residues" evidence="7">
    <location>
        <begin position="405"/>
        <end position="436"/>
    </location>
</feature>
<keyword evidence="3 8" id="KW-0812">Transmembrane</keyword>
<feature type="compositionally biased region" description="Basic and acidic residues" evidence="7">
    <location>
        <begin position="1112"/>
        <end position="1128"/>
    </location>
</feature>
<gene>
    <name evidence="10" type="ORF">MAR_011520</name>
</gene>
<feature type="compositionally biased region" description="Low complexity" evidence="7">
    <location>
        <begin position="298"/>
        <end position="312"/>
    </location>
</feature>
<evidence type="ECO:0000256" key="6">
    <source>
        <dbReference type="ARBA" id="ARBA00023136"/>
    </source>
</evidence>
<keyword evidence="5 8" id="KW-1133">Transmembrane helix</keyword>
<proteinExistence type="predicted"/>
<name>A0ABY7FYA6_MYAAR</name>
<comment type="subcellular location">
    <subcellularLocation>
        <location evidence="1">Membrane</location>
        <topology evidence="1">Multi-pass membrane protein</topology>
    </subcellularLocation>
</comment>
<feature type="transmembrane region" description="Helical" evidence="8">
    <location>
        <begin position="557"/>
        <end position="582"/>
    </location>
</feature>
<dbReference type="PANTHER" id="PTHR35578:SF6">
    <property type="entry name" value="PROLINE-RICH TRANSMEMBRANE PROTEIN 4"/>
    <property type="match status" value="1"/>
</dbReference>
<feature type="transmembrane region" description="Helical" evidence="8">
    <location>
        <begin position="594"/>
        <end position="618"/>
    </location>
</feature>
<organism evidence="10 11">
    <name type="scientific">Mya arenaria</name>
    <name type="common">Soft-shell clam</name>
    <dbReference type="NCBI Taxonomy" id="6604"/>
    <lineage>
        <taxon>Eukaryota</taxon>
        <taxon>Metazoa</taxon>
        <taxon>Spiralia</taxon>
        <taxon>Lophotrochozoa</taxon>
        <taxon>Mollusca</taxon>
        <taxon>Bivalvia</taxon>
        <taxon>Autobranchia</taxon>
        <taxon>Heteroconchia</taxon>
        <taxon>Euheterodonta</taxon>
        <taxon>Imparidentia</taxon>
        <taxon>Neoheterodontei</taxon>
        <taxon>Myida</taxon>
        <taxon>Myoidea</taxon>
        <taxon>Myidae</taxon>
        <taxon>Mya</taxon>
    </lineage>
</organism>
<protein>
    <submittedName>
        <fullName evidence="10">PRRT3-like protein</fullName>
    </submittedName>
</protein>
<evidence type="ECO:0000313" key="10">
    <source>
        <dbReference type="EMBL" id="WAR25816.1"/>
    </source>
</evidence>
<feature type="compositionally biased region" description="Acidic residues" evidence="7">
    <location>
        <begin position="445"/>
        <end position="458"/>
    </location>
</feature>
<feature type="transmembrane region" description="Helical" evidence="8">
    <location>
        <begin position="690"/>
        <end position="711"/>
    </location>
</feature>
<feature type="region of interest" description="Disordered" evidence="7">
    <location>
        <begin position="1051"/>
        <end position="1128"/>
    </location>
</feature>
<sequence length="1128" mass="122758">MEEQGRLIETSTTVSTISHLDSPSESISDTTSAGGSVLATTPHSVDSIQSANDSLASNSKSTESPVLNVSTTDAIVDNTATSAINADTTSDKIDITPDLDLTTKSSSTNESNSDIIKTTASAIPDDIRSNTTTVASEITVSDSIGQNGTTFSTTIDASTAKSDVIDPSDNVHTEGSGDVTDTTDDFTISFSTSTTSQTHNSTAIEGSNDTIAVASPSSVNATSTTVSTLASNNTSAVATPTSVNDTSTASPTISTTAPATKQSTSDPLPSLSASTTTVSVALTNATAVANGNESIVNATGSTPPSATSTISTVGATNGTSTVESRTEKTTSSTAFVPTYSSTTSTLASTALPELSSTEADTSTDNDIPTPEEESHEFTTDSLTDVKTTIATNPRHTTTEEVLPEPNDKTTREPIDTDDHDTGDRGTPEPDEHDGIKPEPGNGTSEPEDDVGNEPESEAGPEFNLEAFAEPGPDWELAKELWQEAWEFHVYFFGLCFVLLGMYCVFGVIRLWTMEHLLSRNYFVTLHLLVILVCILRATYLLIDAYNSTGRFPTVMDYFLYSTVFPCITALFSILFYALLLATRVRVLSQKVQRLSVLLVIISLHFVLSIVTDITVGIFATAPVLIFVCQTVFIVWGLLMFIGYLVIFRKLYKGAINRQKVIQSTSPDRLHSSNPAMYNEKTGKFKYTFDLAVKITFASAFFGVAIVGFELYGMFGVYGVLKAGRKPEPWPWWTYHFIVRSLEILMCSSVAYVASQPLRYSARKDRGKMYPYFLPCSKCFCNEKLDHSYESSSISMEFVSDHDHLGWLKKIRNKKPIISNAPYPPHAAEKYTDPDATLLVRKIRQPKPSMLVVEGGFVRIRRDDEILPSNHFEMDSRSSHSSGLNLGDAEQPHTGALINWNYTGDADSASDQRLGHVNSFSLDNYIIPRIEDERSSIDNVPAPDENADDTDVDIVVTDVEDDADASEGGRPESPRSTRSGDIFRPLSMIDLAASMESELDRAFQGGIDSADIISHNSLPVSLEGVSDSSQDAYNEPMFEQYYGDGYFVPDPDALNHSGANHMDYDSDQSRASSNSRLLHSPVRRCRSEEKPRPRSKTFDSYRYHSLSSVESVGKQDESCEFDYRSKDKL</sequence>
<keyword evidence="11" id="KW-1185">Reference proteome</keyword>
<feature type="compositionally biased region" description="Basic and acidic residues" evidence="7">
    <location>
        <begin position="1084"/>
        <end position="1101"/>
    </location>
</feature>
<feature type="transmembrane region" description="Helical" evidence="8">
    <location>
        <begin position="624"/>
        <end position="647"/>
    </location>
</feature>
<dbReference type="Pfam" id="PF25987">
    <property type="entry name" value="PRRT3"/>
    <property type="match status" value="1"/>
</dbReference>
<feature type="compositionally biased region" description="Polar residues" evidence="7">
    <location>
        <begin position="9"/>
        <end position="43"/>
    </location>
</feature>
<feature type="region of interest" description="Disordered" evidence="7">
    <location>
        <begin position="234"/>
        <end position="271"/>
    </location>
</feature>
<evidence type="ECO:0000256" key="1">
    <source>
        <dbReference type="ARBA" id="ARBA00004141"/>
    </source>
</evidence>
<reference evidence="10" key="1">
    <citation type="submission" date="2022-11" db="EMBL/GenBank/DDBJ databases">
        <title>Centuries of genome instability and evolution in soft-shell clam transmissible cancer (bioRxiv).</title>
        <authorList>
            <person name="Hart S.F.M."/>
            <person name="Yonemitsu M.A."/>
            <person name="Giersch R.M."/>
            <person name="Beal B.F."/>
            <person name="Arriagada G."/>
            <person name="Davis B.W."/>
            <person name="Ostrander E.A."/>
            <person name="Goff S.P."/>
            <person name="Metzger M.J."/>
        </authorList>
    </citation>
    <scope>NUCLEOTIDE SEQUENCE</scope>
    <source>
        <strain evidence="10">MELC-2E11</strain>
        <tissue evidence="10">Siphon/mantle</tissue>
    </source>
</reference>
<keyword evidence="4" id="KW-0732">Signal</keyword>
<dbReference type="InterPro" id="IPR059081">
    <property type="entry name" value="PRRT3-4"/>
</dbReference>